<dbReference type="Pfam" id="PF02182">
    <property type="entry name" value="SAD_SRA"/>
    <property type="match status" value="1"/>
</dbReference>
<keyword evidence="5" id="KW-0949">S-adenosyl-L-methionine</keyword>
<proteinExistence type="predicted"/>
<dbReference type="PROSITE" id="PS50868">
    <property type="entry name" value="POST_SET"/>
    <property type="match status" value="1"/>
</dbReference>
<organism evidence="13 14">
    <name type="scientific">Tagetes erecta</name>
    <name type="common">African marigold</name>
    <dbReference type="NCBI Taxonomy" id="13708"/>
    <lineage>
        <taxon>Eukaryota</taxon>
        <taxon>Viridiplantae</taxon>
        <taxon>Streptophyta</taxon>
        <taxon>Embryophyta</taxon>
        <taxon>Tracheophyta</taxon>
        <taxon>Spermatophyta</taxon>
        <taxon>Magnoliopsida</taxon>
        <taxon>eudicotyledons</taxon>
        <taxon>Gunneridae</taxon>
        <taxon>Pentapetalae</taxon>
        <taxon>asterids</taxon>
        <taxon>campanulids</taxon>
        <taxon>Asterales</taxon>
        <taxon>Asteraceae</taxon>
        <taxon>Asteroideae</taxon>
        <taxon>Heliantheae alliance</taxon>
        <taxon>Tageteae</taxon>
        <taxon>Tagetes</taxon>
    </lineage>
</organism>
<dbReference type="GO" id="GO:0008270">
    <property type="term" value="F:zinc ion binding"/>
    <property type="evidence" value="ECO:0007669"/>
    <property type="project" value="InterPro"/>
</dbReference>
<dbReference type="InterPro" id="IPR025794">
    <property type="entry name" value="H3-K9-MeTrfase_plant"/>
</dbReference>
<dbReference type="SMART" id="SM00508">
    <property type="entry name" value="PostSET"/>
    <property type="match status" value="1"/>
</dbReference>
<evidence type="ECO:0000256" key="5">
    <source>
        <dbReference type="ARBA" id="ARBA00022691"/>
    </source>
</evidence>
<evidence type="ECO:0000256" key="2">
    <source>
        <dbReference type="ARBA" id="ARBA00022454"/>
    </source>
</evidence>
<dbReference type="GO" id="GO:0032259">
    <property type="term" value="P:methylation"/>
    <property type="evidence" value="ECO:0007669"/>
    <property type="project" value="UniProtKB-KW"/>
</dbReference>
<comment type="caution">
    <text evidence="13">The sequence shown here is derived from an EMBL/GenBank/DDBJ whole genome shotgun (WGS) entry which is preliminary data.</text>
</comment>
<dbReference type="InterPro" id="IPR003616">
    <property type="entry name" value="Post-SET_dom"/>
</dbReference>
<keyword evidence="7 8" id="KW-0539">Nucleus</keyword>
<dbReference type="InterPro" id="IPR015947">
    <property type="entry name" value="PUA-like_sf"/>
</dbReference>
<dbReference type="PANTHER" id="PTHR45660:SF95">
    <property type="entry name" value="SU(VAR)3-9-4-LIKE PROTEIN-RELATED"/>
    <property type="match status" value="1"/>
</dbReference>
<dbReference type="PROSITE" id="PS51015">
    <property type="entry name" value="YDG"/>
    <property type="match status" value="1"/>
</dbReference>
<dbReference type="EMBL" id="JAUHHV010000005">
    <property type="protein sequence ID" value="KAK1425932.1"/>
    <property type="molecule type" value="Genomic_DNA"/>
</dbReference>
<dbReference type="GO" id="GO:0003690">
    <property type="term" value="F:double-stranded DNA binding"/>
    <property type="evidence" value="ECO:0007669"/>
    <property type="project" value="TreeGrafter"/>
</dbReference>
<dbReference type="Proteomes" id="UP001229421">
    <property type="component" value="Unassembled WGS sequence"/>
</dbReference>
<dbReference type="SMART" id="SM00466">
    <property type="entry name" value="SRA"/>
    <property type="match status" value="1"/>
</dbReference>
<name>A0AAD8KN39_TARER</name>
<dbReference type="GO" id="GO:0042054">
    <property type="term" value="F:histone methyltransferase activity"/>
    <property type="evidence" value="ECO:0007669"/>
    <property type="project" value="InterPro"/>
</dbReference>
<evidence type="ECO:0000259" key="11">
    <source>
        <dbReference type="PROSITE" id="PS50868"/>
    </source>
</evidence>
<evidence type="ECO:0000259" key="10">
    <source>
        <dbReference type="PROSITE" id="PS50867"/>
    </source>
</evidence>
<dbReference type="Gene3D" id="2.170.270.10">
    <property type="entry name" value="SET domain"/>
    <property type="match status" value="1"/>
</dbReference>
<dbReference type="SMART" id="SM00317">
    <property type="entry name" value="SET"/>
    <property type="match status" value="1"/>
</dbReference>
<protein>
    <submittedName>
        <fullName evidence="13">Uncharacterized protein</fullName>
    </submittedName>
</protein>
<dbReference type="SUPFAM" id="SSF88697">
    <property type="entry name" value="PUA domain-like"/>
    <property type="match status" value="1"/>
</dbReference>
<dbReference type="PROSITE" id="PS51575">
    <property type="entry name" value="SAM_MT43_SUVAR39_2"/>
    <property type="match status" value="1"/>
</dbReference>
<dbReference type="PROSITE" id="PS50280">
    <property type="entry name" value="SET"/>
    <property type="match status" value="1"/>
</dbReference>
<evidence type="ECO:0000256" key="7">
    <source>
        <dbReference type="ARBA" id="ARBA00023242"/>
    </source>
</evidence>
<keyword evidence="2" id="KW-0158">Chromosome</keyword>
<keyword evidence="4" id="KW-0808">Transferase</keyword>
<dbReference type="InterPro" id="IPR036987">
    <property type="entry name" value="SRA-YDG_sf"/>
</dbReference>
<dbReference type="GO" id="GO:0005634">
    <property type="term" value="C:nucleus"/>
    <property type="evidence" value="ECO:0007669"/>
    <property type="project" value="UniProtKB-SubCell"/>
</dbReference>
<evidence type="ECO:0000313" key="14">
    <source>
        <dbReference type="Proteomes" id="UP001229421"/>
    </source>
</evidence>
<evidence type="ECO:0000256" key="6">
    <source>
        <dbReference type="ARBA" id="ARBA00022853"/>
    </source>
</evidence>
<evidence type="ECO:0000256" key="4">
    <source>
        <dbReference type="ARBA" id="ARBA00022679"/>
    </source>
</evidence>
<gene>
    <name evidence="13" type="ORF">QVD17_21297</name>
</gene>
<dbReference type="AlphaFoldDB" id="A0AAD8KN39"/>
<feature type="domain" description="SET" evidence="9">
    <location>
        <begin position="415"/>
        <end position="561"/>
    </location>
</feature>
<dbReference type="Gene3D" id="2.30.280.10">
    <property type="entry name" value="SRA-YDG"/>
    <property type="match status" value="1"/>
</dbReference>
<reference evidence="13" key="1">
    <citation type="journal article" date="2023" name="bioRxiv">
        <title>Improved chromosome-level genome assembly for marigold (Tagetes erecta).</title>
        <authorList>
            <person name="Jiang F."/>
            <person name="Yuan L."/>
            <person name="Wang S."/>
            <person name="Wang H."/>
            <person name="Xu D."/>
            <person name="Wang A."/>
            <person name="Fan W."/>
        </authorList>
    </citation>
    <scope>NUCLEOTIDE SEQUENCE</scope>
    <source>
        <strain evidence="13">WSJ</strain>
        <tissue evidence="13">Leaf</tissue>
    </source>
</reference>
<feature type="domain" description="Post-SET" evidence="11">
    <location>
        <begin position="575"/>
        <end position="591"/>
    </location>
</feature>
<dbReference type="PANTHER" id="PTHR45660">
    <property type="entry name" value="HISTONE-LYSINE N-METHYLTRANSFERASE SETMAR"/>
    <property type="match status" value="1"/>
</dbReference>
<evidence type="ECO:0000259" key="9">
    <source>
        <dbReference type="PROSITE" id="PS50280"/>
    </source>
</evidence>
<evidence type="ECO:0000256" key="8">
    <source>
        <dbReference type="PROSITE-ProRule" id="PRU00358"/>
    </source>
</evidence>
<dbReference type="InterPro" id="IPR046341">
    <property type="entry name" value="SET_dom_sf"/>
</dbReference>
<evidence type="ECO:0000259" key="12">
    <source>
        <dbReference type="PROSITE" id="PS51015"/>
    </source>
</evidence>
<evidence type="ECO:0000313" key="13">
    <source>
        <dbReference type="EMBL" id="KAK1425932.1"/>
    </source>
</evidence>
<keyword evidence="6" id="KW-0156">Chromatin regulator</keyword>
<keyword evidence="3" id="KW-0489">Methyltransferase</keyword>
<comment type="subcellular location">
    <subcellularLocation>
        <location evidence="1">Chromosome</location>
    </subcellularLocation>
    <subcellularLocation>
        <location evidence="8">Nucleus</location>
    </subcellularLocation>
</comment>
<dbReference type="InterPro" id="IPR003105">
    <property type="entry name" value="SRA_YDG"/>
</dbReference>
<dbReference type="SMART" id="SM00468">
    <property type="entry name" value="PreSET"/>
    <property type="match status" value="1"/>
</dbReference>
<accession>A0AAD8KN39</accession>
<dbReference type="InterPro" id="IPR007728">
    <property type="entry name" value="Pre-SET_dom"/>
</dbReference>
<dbReference type="Pfam" id="PF00856">
    <property type="entry name" value="SET"/>
    <property type="match status" value="1"/>
</dbReference>
<dbReference type="GO" id="GO:0005694">
    <property type="term" value="C:chromosome"/>
    <property type="evidence" value="ECO:0007669"/>
    <property type="project" value="UniProtKB-SubCell"/>
</dbReference>
<dbReference type="Pfam" id="PF05033">
    <property type="entry name" value="Pre-SET"/>
    <property type="match status" value="1"/>
</dbReference>
<dbReference type="InterPro" id="IPR001214">
    <property type="entry name" value="SET_dom"/>
</dbReference>
<dbReference type="PROSITE" id="PS50867">
    <property type="entry name" value="PRE_SET"/>
    <property type="match status" value="1"/>
</dbReference>
<dbReference type="InterPro" id="IPR051357">
    <property type="entry name" value="H3K9_HMTase_SUVAR3-9"/>
</dbReference>
<feature type="domain" description="Pre-SET" evidence="10">
    <location>
        <begin position="350"/>
        <end position="412"/>
    </location>
</feature>
<dbReference type="SUPFAM" id="SSF82199">
    <property type="entry name" value="SET domain"/>
    <property type="match status" value="1"/>
</dbReference>
<sequence>MGSLGEKKRSIRCSPRLREIKRPYYGPPRTSSSRSIPIQTHDFDFHDSTTLPNTICNVDFSLFSYAPHTRNQIARVKKTLAIYNNYFLHFFQEEDMRPDLKAISKMIDSNQVLFPTKTFGHLPGIDVGYQFYSRAEMLALGLHTHWLNAVDYMGLSYKNKTMEEFKAHTFPLAIAIVLSGLYQHHQDISQDFVYTAQAGNDFMPSKHQLKNQEISHANLALKNSMEQCIPVRVIRGHPSNTHFKIYTYDGLYKVTECWPATGVSGFVGYKFRLKRLEGQPKLTSNQVQYSNGRTRAPAKAPQLVCLDISEGQEDVHIPVVNSIDDTIITGFTYTKYNQVLSDLKLPPTADGCDCKGYCTNPKTCSCARLNGVDLPYVRSNGGRLIEAKDVVFECGPNCGCGPGCINRISQRGIKYQLEVFRTRDRGWAVKTKDFIPSGAPVCEYVGELRRTNEVDNVAENDYIFEIDCWQTMKGIGGRERRLGDVSVSLVSSKLEKAGAEPEFCIDAGRIGNVARFINHSCDPNLFVQCVLSSHRDLKLARILLFASDDIAPMQELTYDYGYALDSVVDKYGNVKKLACHCGTSECRKRLY</sequence>
<keyword evidence="14" id="KW-1185">Reference proteome</keyword>
<evidence type="ECO:0000256" key="1">
    <source>
        <dbReference type="ARBA" id="ARBA00004286"/>
    </source>
</evidence>
<feature type="domain" description="YDG" evidence="12">
    <location>
        <begin position="120"/>
        <end position="275"/>
    </location>
</feature>
<evidence type="ECO:0000256" key="3">
    <source>
        <dbReference type="ARBA" id="ARBA00022603"/>
    </source>
</evidence>